<dbReference type="AlphaFoldDB" id="K2PSS6"/>
<organism evidence="2 3">
    <name type="scientific">Nitratireductor indicus C115</name>
    <dbReference type="NCBI Taxonomy" id="1231190"/>
    <lineage>
        <taxon>Bacteria</taxon>
        <taxon>Pseudomonadati</taxon>
        <taxon>Pseudomonadota</taxon>
        <taxon>Alphaproteobacteria</taxon>
        <taxon>Hyphomicrobiales</taxon>
        <taxon>Phyllobacteriaceae</taxon>
        <taxon>Nitratireductor</taxon>
    </lineage>
</organism>
<protein>
    <submittedName>
        <fullName evidence="2">Acetyltransferase</fullName>
    </submittedName>
</protein>
<dbReference type="Pfam" id="PF13302">
    <property type="entry name" value="Acetyltransf_3"/>
    <property type="match status" value="1"/>
</dbReference>
<dbReference type="EMBL" id="AMSI01000001">
    <property type="protein sequence ID" value="EKF44127.1"/>
    <property type="molecule type" value="Genomic_DNA"/>
</dbReference>
<reference evidence="2 3" key="1">
    <citation type="journal article" date="2012" name="J. Bacteriol.">
        <title>Genome Sequence of Nitratireductor indicus Type Strain C115.</title>
        <authorList>
            <person name="Lai Q."/>
            <person name="Li G."/>
            <person name="Yu Z."/>
            <person name="Shao Z."/>
        </authorList>
    </citation>
    <scope>NUCLEOTIDE SEQUENCE [LARGE SCALE GENOMIC DNA]</scope>
    <source>
        <strain evidence="2 3">C115</strain>
    </source>
</reference>
<accession>K2PSS6</accession>
<evidence type="ECO:0000259" key="1">
    <source>
        <dbReference type="PROSITE" id="PS51186"/>
    </source>
</evidence>
<dbReference type="InterPro" id="IPR000182">
    <property type="entry name" value="GNAT_dom"/>
</dbReference>
<dbReference type="Proteomes" id="UP000007374">
    <property type="component" value="Unassembled WGS sequence"/>
</dbReference>
<keyword evidence="3" id="KW-1185">Reference proteome</keyword>
<dbReference type="STRING" id="721133.SAMN05216176_10248"/>
<evidence type="ECO:0000313" key="2">
    <source>
        <dbReference type="EMBL" id="EKF44127.1"/>
    </source>
</evidence>
<comment type="caution">
    <text evidence="2">The sequence shown here is derived from an EMBL/GenBank/DDBJ whole genome shotgun (WGS) entry which is preliminary data.</text>
</comment>
<keyword evidence="2" id="KW-0808">Transferase</keyword>
<dbReference type="SUPFAM" id="SSF55729">
    <property type="entry name" value="Acyl-CoA N-acyltransferases (Nat)"/>
    <property type="match status" value="1"/>
</dbReference>
<dbReference type="InterPro" id="IPR016181">
    <property type="entry name" value="Acyl_CoA_acyltransferase"/>
</dbReference>
<evidence type="ECO:0000313" key="3">
    <source>
        <dbReference type="Proteomes" id="UP000007374"/>
    </source>
</evidence>
<dbReference type="OrthoDB" id="6293260at2"/>
<dbReference type="eggNOG" id="COG1670">
    <property type="taxonomic scope" value="Bacteria"/>
</dbReference>
<name>K2PSS6_9HYPH</name>
<dbReference type="Gene3D" id="3.40.630.30">
    <property type="match status" value="1"/>
</dbReference>
<dbReference type="PROSITE" id="PS51186">
    <property type="entry name" value="GNAT"/>
    <property type="match status" value="1"/>
</dbReference>
<dbReference type="PANTHER" id="PTHR43792">
    <property type="entry name" value="GNAT FAMILY, PUTATIVE (AFU_ORTHOLOGUE AFUA_3G00765)-RELATED-RELATED"/>
    <property type="match status" value="1"/>
</dbReference>
<dbReference type="PANTHER" id="PTHR43792:SF16">
    <property type="entry name" value="N-ACETYLTRANSFERASE DOMAIN-CONTAINING PROTEIN"/>
    <property type="match status" value="1"/>
</dbReference>
<dbReference type="PATRIC" id="fig|1231190.3.peg.53"/>
<dbReference type="GO" id="GO:0016747">
    <property type="term" value="F:acyltransferase activity, transferring groups other than amino-acyl groups"/>
    <property type="evidence" value="ECO:0007669"/>
    <property type="project" value="InterPro"/>
</dbReference>
<dbReference type="RefSeq" id="WP_009449204.1">
    <property type="nucleotide sequence ID" value="NZ_AMSI01000001.1"/>
</dbReference>
<gene>
    <name evidence="2" type="ORF">NA8A_00255</name>
</gene>
<proteinExistence type="predicted"/>
<dbReference type="InterPro" id="IPR051531">
    <property type="entry name" value="N-acetyltransferase"/>
</dbReference>
<feature type="domain" description="N-acetyltransferase" evidence="1">
    <location>
        <begin position="13"/>
        <end position="174"/>
    </location>
</feature>
<sequence length="174" mass="19717">MTSKLPVLETERLTLKVHSIDDFDGFAQLWNSPEVTRFTSGALLSREDAWRRLAMHRGMWSLMGFGYFAIREKATGTYIGAAGVQECRRDITPTLEGSMEAGWTFLPEAHGKGYARESMEAVFAWCDATHPDMAITCIIDRENTPSLKLAARLGFKEKALTEYKNRPTFVFQRN</sequence>